<name>A0A9Q0YGZ6_HOLLE</name>
<keyword evidence="2" id="KW-1185">Reference proteome</keyword>
<proteinExistence type="predicted"/>
<dbReference type="EMBL" id="JAIZAY010000020">
    <property type="protein sequence ID" value="KAJ8022447.1"/>
    <property type="molecule type" value="Genomic_DNA"/>
</dbReference>
<evidence type="ECO:0000313" key="2">
    <source>
        <dbReference type="Proteomes" id="UP001152320"/>
    </source>
</evidence>
<reference evidence="1" key="1">
    <citation type="submission" date="2021-10" db="EMBL/GenBank/DDBJ databases">
        <title>Tropical sea cucumber genome reveals ecological adaptation and Cuvierian tubules defense mechanism.</title>
        <authorList>
            <person name="Chen T."/>
        </authorList>
    </citation>
    <scope>NUCLEOTIDE SEQUENCE</scope>
    <source>
        <strain evidence="1">Nanhai2018</strain>
        <tissue evidence="1">Muscle</tissue>
    </source>
</reference>
<dbReference type="Proteomes" id="UP001152320">
    <property type="component" value="Chromosome 20"/>
</dbReference>
<organism evidence="1 2">
    <name type="scientific">Holothuria leucospilota</name>
    <name type="common">Black long sea cucumber</name>
    <name type="synonym">Mertensiothuria leucospilota</name>
    <dbReference type="NCBI Taxonomy" id="206669"/>
    <lineage>
        <taxon>Eukaryota</taxon>
        <taxon>Metazoa</taxon>
        <taxon>Echinodermata</taxon>
        <taxon>Eleutherozoa</taxon>
        <taxon>Echinozoa</taxon>
        <taxon>Holothuroidea</taxon>
        <taxon>Aspidochirotacea</taxon>
        <taxon>Aspidochirotida</taxon>
        <taxon>Holothuriidae</taxon>
        <taxon>Holothuria</taxon>
    </lineage>
</organism>
<gene>
    <name evidence="1" type="ORF">HOLleu_37345</name>
</gene>
<dbReference type="AlphaFoldDB" id="A0A9Q0YGZ6"/>
<protein>
    <submittedName>
        <fullName evidence="1">Uncharacterized protein</fullName>
    </submittedName>
</protein>
<comment type="caution">
    <text evidence="1">The sequence shown here is derived from an EMBL/GenBank/DDBJ whole genome shotgun (WGS) entry which is preliminary data.</text>
</comment>
<dbReference type="OrthoDB" id="6608235at2759"/>
<accession>A0A9Q0YGZ6</accession>
<sequence length="55" mass="6536">MMPHYCKKTWIGYFRGLRLQMSFNADKCKVLHFGPKNFSYDYNMNGCTLSDVTFE</sequence>
<evidence type="ECO:0000313" key="1">
    <source>
        <dbReference type="EMBL" id="KAJ8022447.1"/>
    </source>
</evidence>